<dbReference type="PRINTS" id="PR00411">
    <property type="entry name" value="PNDRDTASEI"/>
</dbReference>
<evidence type="ECO:0000313" key="6">
    <source>
        <dbReference type="EMBL" id="ADZ70949.1"/>
    </source>
</evidence>
<dbReference type="InterPro" id="IPR027477">
    <property type="entry name" value="Succ_DH/fumarate_Rdtase_cat_sf"/>
</dbReference>
<dbReference type="InterPro" id="IPR050315">
    <property type="entry name" value="FAD-oxidoreductase_2"/>
</dbReference>
<dbReference type="PATRIC" id="fig|991905.3.peg.2587"/>
<dbReference type="PANTHER" id="PTHR43400:SF10">
    <property type="entry name" value="3-OXOSTEROID 1-DEHYDROGENASE"/>
    <property type="match status" value="1"/>
</dbReference>
<accession>F2J2N5</accession>
<keyword evidence="2" id="KW-0285">Flavoprotein</keyword>
<keyword evidence="7" id="KW-1185">Reference proteome</keyword>
<evidence type="ECO:0000313" key="7">
    <source>
        <dbReference type="Proteomes" id="UP000008130"/>
    </source>
</evidence>
<dbReference type="Gene3D" id="3.90.700.10">
    <property type="entry name" value="Succinate dehydrogenase/fumarate reductase flavoprotein, catalytic domain"/>
    <property type="match status" value="1"/>
</dbReference>
<sequence>MRTRSAPVAGTGGIRRCDLVVLGSGAGGLTAALTAALEGLDVIVLEHEPVIGGTSARSSGTVWVPDNRHMRAHGMTGDRAMAETYLAALVGERERPAMWRAFLDAAPLMLADLEDRAGLGFRPYLAAPDYRQDKPGAAAGGRPLEPLPFDGRDLGEDFARLASPLPELMLFGGMMITRAEAARLVHAEKDPGALWLGLKLVARYLVERLRHPRGLRLVLGNALVGHLLKALQDRKVPVLTGAATDRLILRDGRVCGVEAVRDGRALAIEARCGVVLAGGGFPADPDKRARHLPAPVADHTPAAPGCVGRTLDLALAAGAVLGPPGRDNALWFPSSVARRRDGTTAVYPHIVLDRSKPGLIAVDACGRRFANEAVSYHEFVRAMYAADASRPAIPAWLVVDRAFIRRYGLGLIRPRTPSLRSWVDSGYLHEGNTVADLARTIGLPADELVATVARYNGFSADGVDRDFGKGGTVYDRSNGDPTVAPNPCLGPIAQPPFYAVAVWPTPLGTSRGLVADTDARVLDAAGDPIPGLYVCGNDMQSAFGGEYPGAGAQLGQAMAFAWLAARHAARHATRRDGASESGRTGSGQK</sequence>
<keyword evidence="3" id="KW-0274">FAD</keyword>
<dbReference type="KEGG" id="pgv:SL003B_2525"/>
<dbReference type="eggNOG" id="COG1053">
    <property type="taxonomic scope" value="Bacteria"/>
</dbReference>
<comment type="cofactor">
    <cofactor evidence="1">
        <name>FAD</name>
        <dbReference type="ChEBI" id="CHEBI:57692"/>
    </cofactor>
</comment>
<dbReference type="GO" id="GO:0016491">
    <property type="term" value="F:oxidoreductase activity"/>
    <property type="evidence" value="ECO:0007669"/>
    <property type="project" value="UniProtKB-KW"/>
</dbReference>
<proteinExistence type="predicted"/>
<gene>
    <name evidence="6" type="ordered locus">SL003B_2525</name>
</gene>
<reference evidence="6 7" key="1">
    <citation type="journal article" date="2011" name="J. Bacteriol.">
        <title>Complete genome sequence of Polymorphum gilvum SL003B-26A1T, a crude oil-degrading bacterium from oil-polluted saline soil.</title>
        <authorList>
            <person name="Li S.G."/>
            <person name="Tang Y.Q."/>
            <person name="Nie Y."/>
            <person name="Cai M."/>
            <person name="Wu X.L."/>
        </authorList>
    </citation>
    <scope>NUCLEOTIDE SEQUENCE [LARGE SCALE GENOMIC DNA]</scope>
    <source>
        <strain evidence="7">LMG 25793 / CGMCC 1.9160 / SL003B-26A1</strain>
    </source>
</reference>
<keyword evidence="4" id="KW-0560">Oxidoreductase</keyword>
<dbReference type="SUPFAM" id="SSF51905">
    <property type="entry name" value="FAD/NAD(P)-binding domain"/>
    <property type="match status" value="1"/>
</dbReference>
<organism evidence="6 7">
    <name type="scientific">Polymorphum gilvum (strain LMG 25793 / CGMCC 1.9160 / SL003B-26A1)</name>
    <dbReference type="NCBI Taxonomy" id="991905"/>
    <lineage>
        <taxon>Bacteria</taxon>
        <taxon>Pseudomonadati</taxon>
        <taxon>Pseudomonadota</taxon>
        <taxon>Alphaproteobacteria</taxon>
        <taxon>Rhodobacterales</taxon>
        <taxon>Paracoccaceae</taxon>
        <taxon>Polymorphum</taxon>
    </lineage>
</organism>
<dbReference type="GO" id="GO:0008202">
    <property type="term" value="P:steroid metabolic process"/>
    <property type="evidence" value="ECO:0007669"/>
    <property type="project" value="UniProtKB-ARBA"/>
</dbReference>
<name>F2J2N5_POLGS</name>
<dbReference type="STRING" id="991905.SL003B_2525"/>
<protein>
    <submittedName>
        <fullName evidence="6">Fumarate reductase/succinate dehydrogenase flavoprotein-like protein</fullName>
    </submittedName>
</protein>
<dbReference type="HOGENOM" id="CLU_011398_4_2_5"/>
<evidence type="ECO:0000259" key="5">
    <source>
        <dbReference type="Pfam" id="PF00890"/>
    </source>
</evidence>
<dbReference type="PANTHER" id="PTHR43400">
    <property type="entry name" value="FUMARATE REDUCTASE"/>
    <property type="match status" value="1"/>
</dbReference>
<dbReference type="AlphaFoldDB" id="F2J2N5"/>
<evidence type="ECO:0000256" key="4">
    <source>
        <dbReference type="ARBA" id="ARBA00023002"/>
    </source>
</evidence>
<evidence type="ECO:0000256" key="1">
    <source>
        <dbReference type="ARBA" id="ARBA00001974"/>
    </source>
</evidence>
<dbReference type="SUPFAM" id="SSF56425">
    <property type="entry name" value="Succinate dehydrogenase/fumarate reductase flavoprotein, catalytic domain"/>
    <property type="match status" value="1"/>
</dbReference>
<dbReference type="Gene3D" id="3.50.50.60">
    <property type="entry name" value="FAD/NAD(P)-binding domain"/>
    <property type="match status" value="2"/>
</dbReference>
<evidence type="ECO:0000256" key="3">
    <source>
        <dbReference type="ARBA" id="ARBA00022827"/>
    </source>
</evidence>
<dbReference type="InterPro" id="IPR003953">
    <property type="entry name" value="FAD-dep_OxRdtase_2_FAD-bd"/>
</dbReference>
<evidence type="ECO:0000256" key="2">
    <source>
        <dbReference type="ARBA" id="ARBA00022630"/>
    </source>
</evidence>
<dbReference type="Proteomes" id="UP000008130">
    <property type="component" value="Chromosome"/>
</dbReference>
<dbReference type="InterPro" id="IPR036188">
    <property type="entry name" value="FAD/NAD-bd_sf"/>
</dbReference>
<dbReference type="Pfam" id="PF00890">
    <property type="entry name" value="FAD_binding_2"/>
    <property type="match status" value="1"/>
</dbReference>
<dbReference type="EMBL" id="CP002568">
    <property type="protein sequence ID" value="ADZ70949.1"/>
    <property type="molecule type" value="Genomic_DNA"/>
</dbReference>
<feature type="domain" description="FAD-dependent oxidoreductase 2 FAD-binding" evidence="5">
    <location>
        <begin position="18"/>
        <end position="553"/>
    </location>
</feature>